<sequence>MTPAQKIKHKILYELISEPFNGIELSEFTKITAANVDAMYDELYAYDIAYEFREGQVETHLECPGSRHYESRSVAAKMLDGSWVGWTYWYGGGKHGEPEAVDWISDAYELDVKEEERLVVVQTFTKKSA</sequence>
<dbReference type="EMBL" id="LR796167">
    <property type="protein sequence ID" value="CAB4123166.1"/>
    <property type="molecule type" value="Genomic_DNA"/>
</dbReference>
<proteinExistence type="predicted"/>
<accession>A0A6J5KPI7</accession>
<organism evidence="1">
    <name type="scientific">uncultured Caudovirales phage</name>
    <dbReference type="NCBI Taxonomy" id="2100421"/>
    <lineage>
        <taxon>Viruses</taxon>
        <taxon>Duplodnaviria</taxon>
        <taxon>Heunggongvirae</taxon>
        <taxon>Uroviricota</taxon>
        <taxon>Caudoviricetes</taxon>
        <taxon>Peduoviridae</taxon>
        <taxon>Maltschvirus</taxon>
        <taxon>Maltschvirus maltsch</taxon>
    </lineage>
</organism>
<name>A0A6J5KPI7_9CAUD</name>
<evidence type="ECO:0000313" key="1">
    <source>
        <dbReference type="EMBL" id="CAB4123166.1"/>
    </source>
</evidence>
<reference evidence="1" key="1">
    <citation type="submission" date="2020-04" db="EMBL/GenBank/DDBJ databases">
        <authorList>
            <person name="Chiriac C."/>
            <person name="Salcher M."/>
            <person name="Ghai R."/>
            <person name="Kavagutti S V."/>
        </authorList>
    </citation>
    <scope>NUCLEOTIDE SEQUENCE</scope>
</reference>
<protein>
    <submittedName>
        <fullName evidence="1">Uncharacterized protein</fullName>
    </submittedName>
</protein>
<gene>
    <name evidence="1" type="ORF">UFOVP29_325</name>
</gene>